<name>A0ACB9R5U4_9MYRT</name>
<organism evidence="1 2">
    <name type="scientific">Melastoma candidum</name>
    <dbReference type="NCBI Taxonomy" id="119954"/>
    <lineage>
        <taxon>Eukaryota</taxon>
        <taxon>Viridiplantae</taxon>
        <taxon>Streptophyta</taxon>
        <taxon>Embryophyta</taxon>
        <taxon>Tracheophyta</taxon>
        <taxon>Spermatophyta</taxon>
        <taxon>Magnoliopsida</taxon>
        <taxon>eudicotyledons</taxon>
        <taxon>Gunneridae</taxon>
        <taxon>Pentapetalae</taxon>
        <taxon>rosids</taxon>
        <taxon>malvids</taxon>
        <taxon>Myrtales</taxon>
        <taxon>Melastomataceae</taxon>
        <taxon>Melastomatoideae</taxon>
        <taxon>Melastomateae</taxon>
        <taxon>Melastoma</taxon>
    </lineage>
</organism>
<sequence>MSGDSNNNCPPPTSDAPTDPHPSSPSTSSGFASHRHHHCHRHPHSVVSSAGNNGRPLKKRTASEMDDPILPTSAADDDEDHFRFLRRNVIFADTVVDGIDAGGGDVLGNHVMDHTQMTTTTVAANILNHSTISANLMSMTSLLQPGLLSPAPALSVPFPDSLPPQQPLQSPSVCLLSGLPLFPPEKLRQATTAFPPLLPSPSSFKPIVQGGGGGLLMDEVDSIIMDLIQGSASVSLPHLIQNVRDVVQSCNPSLAAVLEHRLSYLNEQSLNPPDMRLLAGQPYATSVLQPPQHQYIQQVFFHQPSPNFATAALVGSSTRSTRETSVSSYRQQFSSPPREPEQQDKSSPSSETPTPAPVPSTAVLAAATREKKEQMMKRKKDEEGLHLLTLLLQCAEALSVDNLEEASKMLLEISERSTPYGTSAQRVAAYFSEAISARLINSCLGIYSPLPSTPLTHKLSAAFQVFHGLSPFVKFSHFTTNQAIQEAFEREDRVHIIDLDIMQGMQWPGLFHNLAMRPGGPPHVRVTGLGTSTEALQETGKRLRDFADKLGLPFEYVGVAEKVGNLDLDRLGVSKREAVAVHWFQHSLYDVTGSDTNTLWLLQRLAPKVVTVVEQGLSHARSFLGRFVDAIHYYSALFDSLGASYCEESEERHVVEQQLLSREIRNVLAVGGPSRTGEVKFGSWREKLQQSGFRGVSLVGKAATQATLLLGMFPCNGYMLVEDNGALKLGWKDLCLLTVSAWSPLNVAPGFVGGVQHF</sequence>
<keyword evidence="2" id="KW-1185">Reference proteome</keyword>
<proteinExistence type="predicted"/>
<reference evidence="2" key="1">
    <citation type="journal article" date="2023" name="Front. Plant Sci.">
        <title>Chromosomal-level genome assembly of Melastoma candidum provides insights into trichome evolution.</title>
        <authorList>
            <person name="Zhong Y."/>
            <person name="Wu W."/>
            <person name="Sun C."/>
            <person name="Zou P."/>
            <person name="Liu Y."/>
            <person name="Dai S."/>
            <person name="Zhou R."/>
        </authorList>
    </citation>
    <scope>NUCLEOTIDE SEQUENCE [LARGE SCALE GENOMIC DNA]</scope>
</reference>
<evidence type="ECO:0000313" key="2">
    <source>
        <dbReference type="Proteomes" id="UP001057402"/>
    </source>
</evidence>
<dbReference type="Proteomes" id="UP001057402">
    <property type="component" value="Chromosome 4"/>
</dbReference>
<protein>
    <submittedName>
        <fullName evidence="1">Uncharacterized protein</fullName>
    </submittedName>
</protein>
<evidence type="ECO:0000313" key="1">
    <source>
        <dbReference type="EMBL" id="KAI4374244.1"/>
    </source>
</evidence>
<accession>A0ACB9R5U4</accession>
<dbReference type="EMBL" id="CM042883">
    <property type="protein sequence ID" value="KAI4374244.1"/>
    <property type="molecule type" value="Genomic_DNA"/>
</dbReference>
<gene>
    <name evidence="1" type="ORF">MLD38_012258</name>
</gene>
<comment type="caution">
    <text evidence="1">The sequence shown here is derived from an EMBL/GenBank/DDBJ whole genome shotgun (WGS) entry which is preliminary data.</text>
</comment>